<dbReference type="VEuPathDB" id="VectorBase:AALB001826"/>
<dbReference type="KEGG" id="aali:118456600"/>
<keyword evidence="2" id="KW-1185">Reference proteome</keyword>
<accession>A0A182F5T1</accession>
<protein>
    <submittedName>
        <fullName evidence="1">Uncharacterized protein</fullName>
    </submittedName>
</protein>
<evidence type="ECO:0000313" key="1">
    <source>
        <dbReference type="EnsemblMetazoa" id="AALB001826-PA"/>
    </source>
</evidence>
<dbReference type="OrthoDB" id="7743258at2759"/>
<reference evidence="1 2" key="1">
    <citation type="journal article" date="2017" name="G3 (Bethesda)">
        <title>The Physical Genome Mapping of Anopheles albimanus Corrected Scaffold Misassemblies and Identified Interarm Rearrangements in Genus Anopheles.</title>
        <authorList>
            <person name="Artemov G.N."/>
            <person name="Peery A.N."/>
            <person name="Jiang X."/>
            <person name="Tu Z."/>
            <person name="Stegniy V.N."/>
            <person name="Sharakhova M.V."/>
            <person name="Sharakhov I.V."/>
        </authorList>
    </citation>
    <scope>NUCLEOTIDE SEQUENCE [LARGE SCALE GENOMIC DNA]</scope>
    <source>
        <strain evidence="1 2">ALBI9_A</strain>
    </source>
</reference>
<dbReference type="GeneID" id="118456600"/>
<dbReference type="AlphaFoldDB" id="A0A182F5T1"/>
<organism evidence="1 2">
    <name type="scientific">Anopheles albimanus</name>
    <name type="common">New world malaria mosquito</name>
    <dbReference type="NCBI Taxonomy" id="7167"/>
    <lineage>
        <taxon>Eukaryota</taxon>
        <taxon>Metazoa</taxon>
        <taxon>Ecdysozoa</taxon>
        <taxon>Arthropoda</taxon>
        <taxon>Hexapoda</taxon>
        <taxon>Insecta</taxon>
        <taxon>Pterygota</taxon>
        <taxon>Neoptera</taxon>
        <taxon>Endopterygota</taxon>
        <taxon>Diptera</taxon>
        <taxon>Nematocera</taxon>
        <taxon>Culicoidea</taxon>
        <taxon>Culicidae</taxon>
        <taxon>Anophelinae</taxon>
        <taxon>Anopheles</taxon>
    </lineage>
</organism>
<dbReference type="PROSITE" id="PS51257">
    <property type="entry name" value="PROKAR_LIPOPROTEIN"/>
    <property type="match status" value="1"/>
</dbReference>
<evidence type="ECO:0000313" key="2">
    <source>
        <dbReference type="Proteomes" id="UP000069272"/>
    </source>
</evidence>
<dbReference type="VEuPathDB" id="VectorBase:AALB20_030936"/>
<sequence>MKGFGVGVLLLLVVATVGCRAELRYQPGVAYAYQYRTDRIAPVAIVTPAPVILRPVIPAPNHHPHQLYGAIPSRLATTIKPPTPQFPTRRPVAATALDRLHTRVDIRHQEKHREVHQPGTRVIATPAAVLVHAVPAPASTIVSHSHTEVYRKYH</sequence>
<name>A0A182F5T1_ANOAL</name>
<dbReference type="RefSeq" id="XP_035773393.1">
    <property type="nucleotide sequence ID" value="XM_035917500.1"/>
</dbReference>
<dbReference type="Proteomes" id="UP000069272">
    <property type="component" value="Chromosome 2L"/>
</dbReference>
<proteinExistence type="predicted"/>
<dbReference type="EnsemblMetazoa" id="AALB001826-RA">
    <property type="protein sequence ID" value="AALB001826-PA"/>
    <property type="gene ID" value="AALB001826"/>
</dbReference>
<reference evidence="1" key="2">
    <citation type="submission" date="2022-08" db="UniProtKB">
        <authorList>
            <consortium name="EnsemblMetazoa"/>
        </authorList>
    </citation>
    <scope>IDENTIFICATION</scope>
    <source>
        <strain evidence="1">STECLA/ALBI9_A</strain>
    </source>
</reference>